<dbReference type="KEGG" id="cate:C2869_18425"/>
<dbReference type="Proteomes" id="UP000244441">
    <property type="component" value="Chromosome"/>
</dbReference>
<dbReference type="EMBL" id="CP026604">
    <property type="protein sequence ID" value="AWB68267.1"/>
    <property type="molecule type" value="Genomic_DNA"/>
</dbReference>
<reference evidence="1 2" key="1">
    <citation type="submission" date="2018-01" db="EMBL/GenBank/DDBJ databases">
        <title>Genome sequence of a Cantenovulum-like bacteria.</title>
        <authorList>
            <person name="Tan W.R."/>
            <person name="Lau N.-S."/>
            <person name="Go F."/>
            <person name="Amirul A.-A.A."/>
        </authorList>
    </citation>
    <scope>NUCLEOTIDE SEQUENCE [LARGE SCALE GENOMIC DNA]</scope>
    <source>
        <strain evidence="1 2">CCB-QB4</strain>
    </source>
</reference>
<organism evidence="1 2">
    <name type="scientific">Saccharobesus litoralis</name>
    <dbReference type="NCBI Taxonomy" id="2172099"/>
    <lineage>
        <taxon>Bacteria</taxon>
        <taxon>Pseudomonadati</taxon>
        <taxon>Pseudomonadota</taxon>
        <taxon>Gammaproteobacteria</taxon>
        <taxon>Alteromonadales</taxon>
        <taxon>Alteromonadaceae</taxon>
        <taxon>Saccharobesus</taxon>
    </lineage>
</organism>
<name>A0A2S0VVM0_9ALTE</name>
<dbReference type="AlphaFoldDB" id="A0A2S0VVM0"/>
<proteinExistence type="predicted"/>
<protein>
    <recommendedName>
        <fullName evidence="3">Anti-sigma factor</fullName>
    </recommendedName>
</protein>
<keyword evidence="2" id="KW-1185">Reference proteome</keyword>
<evidence type="ECO:0000313" key="2">
    <source>
        <dbReference type="Proteomes" id="UP000244441"/>
    </source>
</evidence>
<sequence length="245" mass="27831">MNKQFEINDEVLSAFLDAELPEEQMQQVRDRLAEDDELAMRLADLSMVDELIVEQYNKINQRPLSSGVQALLDQAETNQQEQSSNNVVQLSLWQKAQRQLKQPMAIAASVALVAGIGLANVMMPAQTSQWAQVEQLLHKQLSGEQVALNNGDSFVAKLSFINHQGDYCRQYDLQTQVLEQHIACHINQKWQLMSSAYQTQQAGQVYQTATSSNVIRQQIEQMASGEFLDKQDEKQAIEQLWQDNH</sequence>
<gene>
    <name evidence="1" type="ORF">C2869_18425</name>
</gene>
<dbReference type="OrthoDB" id="5588054at2"/>
<evidence type="ECO:0000313" key="1">
    <source>
        <dbReference type="EMBL" id="AWB68267.1"/>
    </source>
</evidence>
<evidence type="ECO:0008006" key="3">
    <source>
        <dbReference type="Google" id="ProtNLM"/>
    </source>
</evidence>
<dbReference type="RefSeq" id="WP_108604331.1">
    <property type="nucleotide sequence ID" value="NZ_CP026604.1"/>
</dbReference>
<accession>A0A2S0VVM0</accession>